<keyword evidence="3 6" id="KW-1133">Transmembrane helix</keyword>
<gene>
    <name evidence="7" type="ORF">M413DRAFT_19586</name>
</gene>
<dbReference type="InterPro" id="IPR036259">
    <property type="entry name" value="MFS_trans_sf"/>
</dbReference>
<keyword evidence="8" id="KW-1185">Reference proteome</keyword>
<evidence type="ECO:0000256" key="2">
    <source>
        <dbReference type="ARBA" id="ARBA00022692"/>
    </source>
</evidence>
<evidence type="ECO:0000313" key="7">
    <source>
        <dbReference type="EMBL" id="KIM39801.1"/>
    </source>
</evidence>
<feature type="transmembrane region" description="Helical" evidence="6">
    <location>
        <begin position="255"/>
        <end position="278"/>
    </location>
</feature>
<feature type="transmembrane region" description="Helical" evidence="6">
    <location>
        <begin position="631"/>
        <end position="654"/>
    </location>
</feature>
<sequence length="722" mass="78316">MTAELPEWGVASDKKSDESSPLLGGQPSNKPFYRARPLWLVPFAITASLVRGMTLAPRVQVFTQLSCNKLHGSHNWNHTQISPHPPSHISLYASIDPLGPQLHPSTLFPTTEIPLIFSSNFTTTTTHRDDEQDSDERPSTRCRTDPAVQAGAARLQTMMTTTMGLLSAFTTGWWGHFGERHGRTRVLAFATFGLFMTDLTFILVSTPTSPFAKYGPNLLLIAPVIEGLLGGWSTLQSATSAYLSDCTSPGSRAQIFSRFTGVFYLGFAVGPSIGGWLIRHPFGKQLEEQSDTVVTTVFWVAVFCSLTNFILVLFVFPESLDKKRMEKTMSSRKGKAKALSSTEEEEEEEDQAGFPVSSSSAIQGGHGPQGRRRDEGQTGGEGMISGFLKPLAVFLPVVVLVPSPNGLGRRKKRDWSLTLLAVALLGFMLSSGLYQIKYLYAVHTYSWGAEQLSYYISFMGGGKAVFLLFILPSLIKYFKPKPLSHPTQVVEEHGSTRNGKMASSELAQAAPVVRKGKKPKPTRAQLGQEIKFDLMLARCSLMMEMISHSLVTILPSPSLGLNRVLAQGGDSSDFKRSQAMFVGASSLNGLGSGALPAIHSVALCMMQVRALDAKAAAPEVDSKDEEGTGALFGALAVLQAVGQMILGPMLFGVIYSGTVATFPKAIFVVGAGIMVLSLTVMLCVRNPVRPRPNLRRGREENERGRSRVSKDLRGGAIGYDAC</sequence>
<feature type="compositionally biased region" description="Basic and acidic residues" evidence="5">
    <location>
        <begin position="126"/>
        <end position="144"/>
    </location>
</feature>
<evidence type="ECO:0000256" key="6">
    <source>
        <dbReference type="SAM" id="Phobius"/>
    </source>
</evidence>
<feature type="region of interest" description="Disordered" evidence="5">
    <location>
        <begin position="1"/>
        <end position="27"/>
    </location>
</feature>
<protein>
    <recommendedName>
        <fullName evidence="9">Major facilitator superfamily (MFS) profile domain-containing protein</fullName>
    </recommendedName>
</protein>
<feature type="region of interest" description="Disordered" evidence="5">
    <location>
        <begin position="331"/>
        <end position="379"/>
    </location>
</feature>
<dbReference type="Proteomes" id="UP000053424">
    <property type="component" value="Unassembled WGS sequence"/>
</dbReference>
<comment type="subcellular location">
    <subcellularLocation>
        <location evidence="1">Membrane</location>
        <topology evidence="1">Multi-pass membrane protein</topology>
    </subcellularLocation>
</comment>
<feature type="region of interest" description="Disordered" evidence="5">
    <location>
        <begin position="124"/>
        <end position="147"/>
    </location>
</feature>
<dbReference type="Pfam" id="PF07690">
    <property type="entry name" value="MFS_1"/>
    <property type="match status" value="1"/>
</dbReference>
<keyword evidence="4 6" id="KW-0472">Membrane</keyword>
<dbReference type="InterPro" id="IPR011701">
    <property type="entry name" value="MFS"/>
</dbReference>
<dbReference type="Gene3D" id="1.20.1250.20">
    <property type="entry name" value="MFS general substrate transporter like domains"/>
    <property type="match status" value="1"/>
</dbReference>
<evidence type="ECO:0000313" key="8">
    <source>
        <dbReference type="Proteomes" id="UP000053424"/>
    </source>
</evidence>
<evidence type="ECO:0000256" key="3">
    <source>
        <dbReference type="ARBA" id="ARBA00022989"/>
    </source>
</evidence>
<name>A0A0C3C883_HEBCY</name>
<accession>A0A0C3C883</accession>
<evidence type="ECO:0000256" key="1">
    <source>
        <dbReference type="ARBA" id="ARBA00004141"/>
    </source>
</evidence>
<dbReference type="EMBL" id="KN831784">
    <property type="protein sequence ID" value="KIM39801.1"/>
    <property type="molecule type" value="Genomic_DNA"/>
</dbReference>
<feature type="transmembrane region" description="Helical" evidence="6">
    <location>
        <begin position="666"/>
        <end position="688"/>
    </location>
</feature>
<dbReference type="SUPFAM" id="SSF103473">
    <property type="entry name" value="MFS general substrate transporter"/>
    <property type="match status" value="1"/>
</dbReference>
<feature type="transmembrane region" description="Helical" evidence="6">
    <location>
        <begin position="218"/>
        <end position="243"/>
    </location>
</feature>
<feature type="transmembrane region" description="Helical" evidence="6">
    <location>
        <begin position="454"/>
        <end position="475"/>
    </location>
</feature>
<dbReference type="PANTHER" id="PTHR23507">
    <property type="entry name" value="ZGC:174356"/>
    <property type="match status" value="1"/>
</dbReference>
<dbReference type="HOGENOM" id="CLU_017517_1_0_1"/>
<feature type="compositionally biased region" description="Acidic residues" evidence="5">
    <location>
        <begin position="342"/>
        <end position="351"/>
    </location>
</feature>
<dbReference type="GO" id="GO:0016020">
    <property type="term" value="C:membrane"/>
    <property type="evidence" value="ECO:0007669"/>
    <property type="project" value="UniProtKB-SubCell"/>
</dbReference>
<keyword evidence="2 6" id="KW-0812">Transmembrane</keyword>
<reference evidence="8" key="2">
    <citation type="submission" date="2015-01" db="EMBL/GenBank/DDBJ databases">
        <title>Evolutionary Origins and Diversification of the Mycorrhizal Mutualists.</title>
        <authorList>
            <consortium name="DOE Joint Genome Institute"/>
            <consortium name="Mycorrhizal Genomics Consortium"/>
            <person name="Kohler A."/>
            <person name="Kuo A."/>
            <person name="Nagy L.G."/>
            <person name="Floudas D."/>
            <person name="Copeland A."/>
            <person name="Barry K.W."/>
            <person name="Cichocki N."/>
            <person name="Veneault-Fourrey C."/>
            <person name="LaButti K."/>
            <person name="Lindquist E.A."/>
            <person name="Lipzen A."/>
            <person name="Lundell T."/>
            <person name="Morin E."/>
            <person name="Murat C."/>
            <person name="Riley R."/>
            <person name="Ohm R."/>
            <person name="Sun H."/>
            <person name="Tunlid A."/>
            <person name="Henrissat B."/>
            <person name="Grigoriev I.V."/>
            <person name="Hibbett D.S."/>
            <person name="Martin F."/>
        </authorList>
    </citation>
    <scope>NUCLEOTIDE SEQUENCE [LARGE SCALE GENOMIC DNA]</scope>
    <source>
        <strain evidence="8">h7</strain>
    </source>
</reference>
<feature type="transmembrane region" description="Helical" evidence="6">
    <location>
        <begin position="298"/>
        <end position="316"/>
    </location>
</feature>
<reference evidence="7 8" key="1">
    <citation type="submission" date="2014-04" db="EMBL/GenBank/DDBJ databases">
        <authorList>
            <consortium name="DOE Joint Genome Institute"/>
            <person name="Kuo A."/>
            <person name="Gay G."/>
            <person name="Dore J."/>
            <person name="Kohler A."/>
            <person name="Nagy L.G."/>
            <person name="Floudas D."/>
            <person name="Copeland A."/>
            <person name="Barry K.W."/>
            <person name="Cichocki N."/>
            <person name="Veneault-Fourrey C."/>
            <person name="LaButti K."/>
            <person name="Lindquist E.A."/>
            <person name="Lipzen A."/>
            <person name="Lundell T."/>
            <person name="Morin E."/>
            <person name="Murat C."/>
            <person name="Sun H."/>
            <person name="Tunlid A."/>
            <person name="Henrissat B."/>
            <person name="Grigoriev I.V."/>
            <person name="Hibbett D.S."/>
            <person name="Martin F."/>
            <person name="Nordberg H.P."/>
            <person name="Cantor M.N."/>
            <person name="Hua S.X."/>
        </authorList>
    </citation>
    <scope>NUCLEOTIDE SEQUENCE [LARGE SCALE GENOMIC DNA]</scope>
    <source>
        <strain evidence="8">h7</strain>
    </source>
</reference>
<evidence type="ECO:0000256" key="5">
    <source>
        <dbReference type="SAM" id="MobiDB-lite"/>
    </source>
</evidence>
<evidence type="ECO:0008006" key="9">
    <source>
        <dbReference type="Google" id="ProtNLM"/>
    </source>
</evidence>
<organism evidence="7 8">
    <name type="scientific">Hebeloma cylindrosporum</name>
    <dbReference type="NCBI Taxonomy" id="76867"/>
    <lineage>
        <taxon>Eukaryota</taxon>
        <taxon>Fungi</taxon>
        <taxon>Dikarya</taxon>
        <taxon>Basidiomycota</taxon>
        <taxon>Agaricomycotina</taxon>
        <taxon>Agaricomycetes</taxon>
        <taxon>Agaricomycetidae</taxon>
        <taxon>Agaricales</taxon>
        <taxon>Agaricineae</taxon>
        <taxon>Hymenogastraceae</taxon>
        <taxon>Hebeloma</taxon>
    </lineage>
</organism>
<dbReference type="OrthoDB" id="3026777at2759"/>
<dbReference type="GO" id="GO:0022857">
    <property type="term" value="F:transmembrane transporter activity"/>
    <property type="evidence" value="ECO:0007669"/>
    <property type="project" value="InterPro"/>
</dbReference>
<feature type="transmembrane region" description="Helical" evidence="6">
    <location>
        <begin position="415"/>
        <end position="434"/>
    </location>
</feature>
<dbReference type="AlphaFoldDB" id="A0A0C3C883"/>
<dbReference type="PANTHER" id="PTHR23507:SF1">
    <property type="entry name" value="FI18259P1-RELATED"/>
    <property type="match status" value="1"/>
</dbReference>
<feature type="transmembrane region" description="Helical" evidence="6">
    <location>
        <begin position="186"/>
        <end position="206"/>
    </location>
</feature>
<evidence type="ECO:0000256" key="4">
    <source>
        <dbReference type="ARBA" id="ARBA00023136"/>
    </source>
</evidence>
<proteinExistence type="predicted"/>